<accession>A0ABW7ALC7</accession>
<dbReference type="InterPro" id="IPR036527">
    <property type="entry name" value="SCP2_sterol-bd_dom_sf"/>
</dbReference>
<dbReference type="SUPFAM" id="SSF109854">
    <property type="entry name" value="DinB/YfiT-like putative metalloenzymes"/>
    <property type="match status" value="1"/>
</dbReference>
<dbReference type="EMBL" id="JBICRM010000026">
    <property type="protein sequence ID" value="MFG1708186.1"/>
    <property type="molecule type" value="Genomic_DNA"/>
</dbReference>
<proteinExistence type="predicted"/>
<dbReference type="RefSeq" id="WP_393172422.1">
    <property type="nucleotide sequence ID" value="NZ_JBICRM010000026.1"/>
</dbReference>
<organism evidence="2 3">
    <name type="scientific">Nonomuraea marmarensis</name>
    <dbReference type="NCBI Taxonomy" id="3351344"/>
    <lineage>
        <taxon>Bacteria</taxon>
        <taxon>Bacillati</taxon>
        <taxon>Actinomycetota</taxon>
        <taxon>Actinomycetes</taxon>
        <taxon>Streptosporangiales</taxon>
        <taxon>Streptosporangiaceae</taxon>
        <taxon>Nonomuraea</taxon>
    </lineage>
</organism>
<comment type="caution">
    <text evidence="2">The sequence shown here is derived from an EMBL/GenBank/DDBJ whole genome shotgun (WGS) entry which is preliminary data.</text>
</comment>
<reference evidence="2 3" key="1">
    <citation type="submission" date="2024-10" db="EMBL/GenBank/DDBJ databases">
        <authorList>
            <person name="Topkara A.R."/>
            <person name="Saygin H."/>
        </authorList>
    </citation>
    <scope>NUCLEOTIDE SEQUENCE [LARGE SCALE GENOMIC DNA]</scope>
    <source>
        <strain evidence="2 3">M3C6</strain>
    </source>
</reference>
<dbReference type="Gene3D" id="3.30.1050.20">
    <property type="match status" value="1"/>
</dbReference>
<protein>
    <submittedName>
        <fullName evidence="2">Maleylpyruvate isomerase family mycothiol-dependent enzyme</fullName>
    </submittedName>
</protein>
<dbReference type="Pfam" id="PF11716">
    <property type="entry name" value="MDMPI_N"/>
    <property type="match status" value="1"/>
</dbReference>
<dbReference type="InterPro" id="IPR034660">
    <property type="entry name" value="DinB/YfiT-like"/>
</dbReference>
<dbReference type="GO" id="GO:0016853">
    <property type="term" value="F:isomerase activity"/>
    <property type="evidence" value="ECO:0007669"/>
    <property type="project" value="UniProtKB-KW"/>
</dbReference>
<evidence type="ECO:0000313" key="2">
    <source>
        <dbReference type="EMBL" id="MFG1708186.1"/>
    </source>
</evidence>
<dbReference type="Proteomes" id="UP001603978">
    <property type="component" value="Unassembled WGS sequence"/>
</dbReference>
<feature type="domain" description="Mycothiol-dependent maleylpyruvate isomerase metal-binding" evidence="1">
    <location>
        <begin position="11"/>
        <end position="145"/>
    </location>
</feature>
<keyword evidence="2" id="KW-0413">Isomerase</keyword>
<gene>
    <name evidence="2" type="ORF">ACFLIM_33760</name>
</gene>
<dbReference type="Gene3D" id="1.20.120.450">
    <property type="entry name" value="dinb family like domain"/>
    <property type="match status" value="1"/>
</dbReference>
<dbReference type="SUPFAM" id="SSF55718">
    <property type="entry name" value="SCP-like"/>
    <property type="match status" value="1"/>
</dbReference>
<dbReference type="InterPro" id="IPR024344">
    <property type="entry name" value="MDMPI_metal-binding"/>
</dbReference>
<dbReference type="InterPro" id="IPR017517">
    <property type="entry name" value="Maleyloyr_isom"/>
</dbReference>
<evidence type="ECO:0000259" key="1">
    <source>
        <dbReference type="Pfam" id="PF11716"/>
    </source>
</evidence>
<keyword evidence="3" id="KW-1185">Reference proteome</keyword>
<dbReference type="NCBIfam" id="TIGR03083">
    <property type="entry name" value="maleylpyruvate isomerase family mycothiol-dependent enzyme"/>
    <property type="match status" value="1"/>
</dbReference>
<name>A0ABW7ALC7_9ACTN</name>
<sequence length="225" mass="23998">MTVPELVWVQEGTALFEQTLRGIDDAGLHAPSALPGWRRRHVVAHVASNADALVNLLDWARTGVETPMYSSPKQRAADIEAGAALPAGDLRAKLAAAHARLARELAAMPAAAWDAEVRTARGRTVPASEVAWMRTREVWVHAADLDAGTGLRDFPASVLRALAEDAVAAFSANPDAPRVTLIATDTADRWELGTPEEVRGELAEVTAYLLGRPGALEGPPLPAWL</sequence>
<evidence type="ECO:0000313" key="3">
    <source>
        <dbReference type="Proteomes" id="UP001603978"/>
    </source>
</evidence>